<feature type="compositionally biased region" description="Low complexity" evidence="3">
    <location>
        <begin position="277"/>
        <end position="291"/>
    </location>
</feature>
<feature type="region of interest" description="Disordered" evidence="3">
    <location>
        <begin position="274"/>
        <end position="315"/>
    </location>
</feature>
<reference evidence="6" key="2">
    <citation type="submission" date="2023-04" db="EMBL/GenBank/DDBJ databases">
        <authorList>
            <person name="Bruccoleri R.E."/>
            <person name="Oakeley E.J."/>
            <person name="Faust A.-M."/>
            <person name="Dessus-Babus S."/>
            <person name="Altorfer M."/>
            <person name="Burckhardt D."/>
            <person name="Oertli M."/>
            <person name="Naumann U."/>
            <person name="Petersen F."/>
            <person name="Wong J."/>
        </authorList>
    </citation>
    <scope>NUCLEOTIDE SEQUENCE</scope>
    <source>
        <strain evidence="6">GSM-AAB239-AS_SAM_17_03QT</strain>
        <tissue evidence="6">Leaf</tissue>
    </source>
</reference>
<feature type="domain" description="RRM" evidence="4">
    <location>
        <begin position="313"/>
        <end position="389"/>
    </location>
</feature>
<dbReference type="GO" id="GO:1990904">
    <property type="term" value="C:ribonucleoprotein complex"/>
    <property type="evidence" value="ECO:0007669"/>
    <property type="project" value="TreeGrafter"/>
</dbReference>
<feature type="compositionally biased region" description="Gly residues" evidence="3">
    <location>
        <begin position="415"/>
        <end position="425"/>
    </location>
</feature>
<feature type="compositionally biased region" description="Acidic residues" evidence="3">
    <location>
        <begin position="298"/>
        <end position="310"/>
    </location>
</feature>
<dbReference type="CDD" id="cd00590">
    <property type="entry name" value="RRM_SF"/>
    <property type="match status" value="1"/>
</dbReference>
<feature type="compositionally biased region" description="Polar residues" evidence="3">
    <location>
        <begin position="440"/>
        <end position="451"/>
    </location>
</feature>
<dbReference type="Gene3D" id="3.30.70.330">
    <property type="match status" value="1"/>
</dbReference>
<dbReference type="AlphaFoldDB" id="A0AAX6F0V4"/>
<keyword evidence="7" id="KW-1185">Reference proteome</keyword>
<dbReference type="GO" id="GO:0003729">
    <property type="term" value="F:mRNA binding"/>
    <property type="evidence" value="ECO:0007669"/>
    <property type="project" value="TreeGrafter"/>
</dbReference>
<dbReference type="Proteomes" id="UP001140949">
    <property type="component" value="Unassembled WGS sequence"/>
</dbReference>
<proteinExistence type="predicted"/>
<dbReference type="InterPro" id="IPR012677">
    <property type="entry name" value="Nucleotide-bd_a/b_plait_sf"/>
</dbReference>
<dbReference type="InterPro" id="IPR002075">
    <property type="entry name" value="NTF2_dom"/>
</dbReference>
<evidence type="ECO:0000256" key="3">
    <source>
        <dbReference type="SAM" id="MobiDB-lite"/>
    </source>
</evidence>
<evidence type="ECO:0000256" key="2">
    <source>
        <dbReference type="PROSITE-ProRule" id="PRU00176"/>
    </source>
</evidence>
<feature type="region of interest" description="Disordered" evidence="3">
    <location>
        <begin position="378"/>
        <end position="468"/>
    </location>
</feature>
<feature type="region of interest" description="Disordered" evidence="3">
    <location>
        <begin position="183"/>
        <end position="212"/>
    </location>
</feature>
<dbReference type="InterPro" id="IPR032710">
    <property type="entry name" value="NTF2-like_dom_sf"/>
</dbReference>
<evidence type="ECO:0000256" key="1">
    <source>
        <dbReference type="ARBA" id="ARBA00022884"/>
    </source>
</evidence>
<dbReference type="PANTHER" id="PTHR10693">
    <property type="entry name" value="RAS GTPASE-ACTIVATING PROTEIN-BINDING PROTEIN"/>
    <property type="match status" value="1"/>
</dbReference>
<dbReference type="InterPro" id="IPR000504">
    <property type="entry name" value="RRM_dom"/>
</dbReference>
<name>A0AAX6F0V4_IRIPA</name>
<gene>
    <name evidence="6" type="ORF">M6B38_157425</name>
</gene>
<dbReference type="Pfam" id="PF00076">
    <property type="entry name" value="RRM_1"/>
    <property type="match status" value="1"/>
</dbReference>
<dbReference type="SMART" id="SM00360">
    <property type="entry name" value="RRM"/>
    <property type="match status" value="1"/>
</dbReference>
<sequence length="468" mass="51160">MANLFPGQVTAAQVGSYFVGHYYSLLHQQPAFVHQFYNDVSTLLRLDGARIESAAGMMQIHSLMMCLNYAVMEITTAHSIESWNGGVLVTVRGLLQTKDSISRRKFVQTFFLAPQEKGFFVLNDIIHFLDEEQVHQHQATLLANTNYPTNILPSNSIPASVSNYILGEGTHTGEFAAPIPAQETSSVEKHNFAEPPQQAPESAEKLEETSVEELTASLANITNVVRDPPAPADAHIGEPTKHTYASILRVAKGEPGQSVTHGASLNKQVPLSSEWHSAPQAAAQQSRSTSALGPENSEAVEENAAPEDEGESRSVYVGNLSPSITTSEIEQEFKNFGSIKPDGVTIRSRKETGVHYAFVEFEDAISVQNALKASPVQVNGRSLHVEGRRPNNGTSRGRRGGRGRSGYHSDAPRGRFGGRTYGRGSGEQENNGDRDYYSNRPRSNGYLQQRGSRQERGILGSRNTRNSE</sequence>
<feature type="domain" description="NTF2" evidence="5">
    <location>
        <begin position="14"/>
        <end position="128"/>
    </location>
</feature>
<dbReference type="PROSITE" id="PS50177">
    <property type="entry name" value="NTF2_DOMAIN"/>
    <property type="match status" value="1"/>
</dbReference>
<dbReference type="Pfam" id="PF02136">
    <property type="entry name" value="NTF2"/>
    <property type="match status" value="1"/>
</dbReference>
<evidence type="ECO:0000259" key="5">
    <source>
        <dbReference type="PROSITE" id="PS50177"/>
    </source>
</evidence>
<evidence type="ECO:0000259" key="4">
    <source>
        <dbReference type="PROSITE" id="PS50102"/>
    </source>
</evidence>
<dbReference type="EMBL" id="JANAVB010032618">
    <property type="protein sequence ID" value="KAJ6810032.1"/>
    <property type="molecule type" value="Genomic_DNA"/>
</dbReference>
<organism evidence="6 7">
    <name type="scientific">Iris pallida</name>
    <name type="common">Sweet iris</name>
    <dbReference type="NCBI Taxonomy" id="29817"/>
    <lineage>
        <taxon>Eukaryota</taxon>
        <taxon>Viridiplantae</taxon>
        <taxon>Streptophyta</taxon>
        <taxon>Embryophyta</taxon>
        <taxon>Tracheophyta</taxon>
        <taxon>Spermatophyta</taxon>
        <taxon>Magnoliopsida</taxon>
        <taxon>Liliopsida</taxon>
        <taxon>Asparagales</taxon>
        <taxon>Iridaceae</taxon>
        <taxon>Iridoideae</taxon>
        <taxon>Irideae</taxon>
        <taxon>Iris</taxon>
    </lineage>
</organism>
<dbReference type="Gene3D" id="3.10.450.50">
    <property type="match status" value="1"/>
</dbReference>
<dbReference type="PANTHER" id="PTHR10693:SF58">
    <property type="entry name" value="OS02G0131700 PROTEIN"/>
    <property type="match status" value="1"/>
</dbReference>
<evidence type="ECO:0000313" key="6">
    <source>
        <dbReference type="EMBL" id="KAJ6810032.1"/>
    </source>
</evidence>
<dbReference type="FunFam" id="3.10.450.50:FF:000003">
    <property type="entry name" value="Nuclear transport factor 2 family protein"/>
    <property type="match status" value="1"/>
</dbReference>
<keyword evidence="1 2" id="KW-0694">RNA-binding</keyword>
<dbReference type="GO" id="GO:0005829">
    <property type="term" value="C:cytosol"/>
    <property type="evidence" value="ECO:0007669"/>
    <property type="project" value="TreeGrafter"/>
</dbReference>
<dbReference type="InterPro" id="IPR035979">
    <property type="entry name" value="RBD_domain_sf"/>
</dbReference>
<protein>
    <submittedName>
        <fullName evidence="6">G3BP-like protein</fullName>
    </submittedName>
</protein>
<evidence type="ECO:0000313" key="7">
    <source>
        <dbReference type="Proteomes" id="UP001140949"/>
    </source>
</evidence>
<dbReference type="InterPro" id="IPR018222">
    <property type="entry name" value="Nuclear_transport_factor_2_euk"/>
</dbReference>
<dbReference type="PROSITE" id="PS50102">
    <property type="entry name" value="RRM"/>
    <property type="match status" value="1"/>
</dbReference>
<dbReference type="CDD" id="cd00780">
    <property type="entry name" value="NTF2"/>
    <property type="match status" value="1"/>
</dbReference>
<accession>A0AAX6F0V4</accession>
<dbReference type="SUPFAM" id="SSF54928">
    <property type="entry name" value="RNA-binding domain, RBD"/>
    <property type="match status" value="1"/>
</dbReference>
<reference evidence="6" key="1">
    <citation type="journal article" date="2023" name="GigaByte">
        <title>Genome assembly of the bearded iris, Iris pallida Lam.</title>
        <authorList>
            <person name="Bruccoleri R.E."/>
            <person name="Oakeley E.J."/>
            <person name="Faust A.M.E."/>
            <person name="Altorfer M."/>
            <person name="Dessus-Babus S."/>
            <person name="Burckhardt D."/>
            <person name="Oertli M."/>
            <person name="Naumann U."/>
            <person name="Petersen F."/>
            <person name="Wong J."/>
        </authorList>
    </citation>
    <scope>NUCLEOTIDE SEQUENCE</scope>
    <source>
        <strain evidence="6">GSM-AAB239-AS_SAM_17_03QT</strain>
    </source>
</reference>
<comment type="caution">
    <text evidence="6">The sequence shown here is derived from an EMBL/GenBank/DDBJ whole genome shotgun (WGS) entry which is preliminary data.</text>
</comment>
<dbReference type="SUPFAM" id="SSF54427">
    <property type="entry name" value="NTF2-like"/>
    <property type="match status" value="1"/>
</dbReference>
<dbReference type="InterPro" id="IPR039539">
    <property type="entry name" value="Ras_GTPase_bind_prot"/>
</dbReference>